<dbReference type="Gene3D" id="1.20.1270.340">
    <property type="match status" value="1"/>
</dbReference>
<proteinExistence type="predicted"/>
<dbReference type="STRING" id="294935.ATN88_01340"/>
<evidence type="ECO:0000313" key="1">
    <source>
        <dbReference type="EMBL" id="KXF81407.1"/>
    </source>
</evidence>
<dbReference type="Pfam" id="PF07445">
    <property type="entry name" value="PriC"/>
    <property type="match status" value="1"/>
</dbReference>
<dbReference type="RefSeq" id="WP_067416280.1">
    <property type="nucleotide sequence ID" value="NZ_LNTY01000034.1"/>
</dbReference>
<dbReference type="OrthoDB" id="6402824at2"/>
<dbReference type="Proteomes" id="UP000070529">
    <property type="component" value="Unassembled WGS sequence"/>
</dbReference>
<gene>
    <name evidence="1" type="ORF">ATN88_01340</name>
</gene>
<protein>
    <submittedName>
        <fullName evidence="1">Prepilin peptidase</fullName>
    </submittedName>
</protein>
<organism evidence="1 2">
    <name type="scientific">Enterovibrio coralii</name>
    <dbReference type="NCBI Taxonomy" id="294935"/>
    <lineage>
        <taxon>Bacteria</taxon>
        <taxon>Pseudomonadati</taxon>
        <taxon>Pseudomonadota</taxon>
        <taxon>Gammaproteobacteria</taxon>
        <taxon>Vibrionales</taxon>
        <taxon>Vibrionaceae</taxon>
        <taxon>Enterovibrio</taxon>
    </lineage>
</organism>
<sequence>MDLTQLKAELQSLATKAAEIDRRRGEGAKPLFDERLFTCLSRLLSPCVAEAKSVVDTLEREKESGKLSSLRAAHLCEKLVNQLSALQREVATVSIRAKEKTFVPKTRASISQLYQDLAQHQDWERRLSDMVRDAESKLGRCDTFAEQQAAQKHLLTTEKRLARCRDAKQKIESRIAFREKKG</sequence>
<comment type="caution">
    <text evidence="1">The sequence shown here is derived from an EMBL/GenBank/DDBJ whole genome shotgun (WGS) entry which is preliminary data.</text>
</comment>
<dbReference type="EMBL" id="LNTY01000034">
    <property type="protein sequence ID" value="KXF81407.1"/>
    <property type="molecule type" value="Genomic_DNA"/>
</dbReference>
<keyword evidence="2" id="KW-1185">Reference proteome</keyword>
<accession>A0A135I7L7</accession>
<dbReference type="InterPro" id="IPR010890">
    <property type="entry name" value="PriC"/>
</dbReference>
<reference evidence="1 2" key="1">
    <citation type="submission" date="2015-11" db="EMBL/GenBank/DDBJ databases">
        <title>Genomic Taxonomy of the Vibrionaceae.</title>
        <authorList>
            <person name="Gomez-Gil B."/>
            <person name="Enciso-Ibarra J."/>
        </authorList>
    </citation>
    <scope>NUCLEOTIDE SEQUENCE [LARGE SCALE GENOMIC DNA]</scope>
    <source>
        <strain evidence="1 2">CAIM 912</strain>
    </source>
</reference>
<dbReference type="AlphaFoldDB" id="A0A135I7L7"/>
<name>A0A135I7L7_9GAMM</name>
<evidence type="ECO:0000313" key="2">
    <source>
        <dbReference type="Proteomes" id="UP000070529"/>
    </source>
</evidence>
<dbReference type="InterPro" id="IPR038338">
    <property type="entry name" value="PriC_sf"/>
</dbReference>